<dbReference type="InterPro" id="IPR037524">
    <property type="entry name" value="PA14/GLEYA"/>
</dbReference>
<dbReference type="AlphaFoldDB" id="A0A9P5HHJ2"/>
<evidence type="ECO:0000256" key="1">
    <source>
        <dbReference type="SAM" id="SignalP"/>
    </source>
</evidence>
<organism evidence="3 4">
    <name type="scientific">Cylindrodendrum hubeiense</name>
    <dbReference type="NCBI Taxonomy" id="595255"/>
    <lineage>
        <taxon>Eukaryota</taxon>
        <taxon>Fungi</taxon>
        <taxon>Dikarya</taxon>
        <taxon>Ascomycota</taxon>
        <taxon>Pezizomycotina</taxon>
        <taxon>Sordariomycetes</taxon>
        <taxon>Hypocreomycetidae</taxon>
        <taxon>Hypocreales</taxon>
        <taxon>Nectriaceae</taxon>
        <taxon>Cylindrodendrum</taxon>
    </lineage>
</organism>
<dbReference type="Gene3D" id="2.60.120.1560">
    <property type="match status" value="1"/>
</dbReference>
<dbReference type="Proteomes" id="UP000722485">
    <property type="component" value="Unassembled WGS sequence"/>
</dbReference>
<name>A0A9P5HHJ2_9HYPO</name>
<sequence length="421" mass="45210">MRQELSLLAFLPLAVFAAPNACPDKQFCRLNSAVVDGLRQDDAATPFCANYLGLSTTTVTTTVTPDASKVYNTEILTVTGDAITSIETDVQHTTQTQTVIETNTQTVSITITSTTSTSWIGCLNGAYTASEPVGTLRRRNNEDPRPTAIPDDWNSYKVSRACSCLNVPSPTSTVTATDFPTPTTVVVTATDTVIPVVQLTETDILVSTSLTTSTVTTTSTTTLTAHAVATSIVTSGNGLAYRKYTHTYNARNTDSANSFTSTFFKGMTPDFRGNLKSLTFSTAGWPSGTSILTLSDGQSFNAGQAAMLFNGFFVARETGYYTFSSSGSYIDNWGYLWTGDKAYRDWNDGNADFKASRIAEPYVSGSVRIWMNKGDAIPLTWLWVNGGTKGQSYFAITTPSGSTTTDASGYFASYCSSSLFV</sequence>
<dbReference type="PROSITE" id="PS51820">
    <property type="entry name" value="PA14"/>
    <property type="match status" value="1"/>
</dbReference>
<keyword evidence="4" id="KW-1185">Reference proteome</keyword>
<feature type="signal peptide" evidence="1">
    <location>
        <begin position="1"/>
        <end position="17"/>
    </location>
</feature>
<gene>
    <name evidence="3" type="ORF">G7Z17_g12</name>
</gene>
<dbReference type="Pfam" id="PF10528">
    <property type="entry name" value="GLEYA"/>
    <property type="match status" value="1"/>
</dbReference>
<proteinExistence type="predicted"/>
<keyword evidence="1" id="KW-0732">Signal</keyword>
<evidence type="ECO:0000313" key="4">
    <source>
        <dbReference type="Proteomes" id="UP000722485"/>
    </source>
</evidence>
<feature type="chain" id="PRO_5040229218" description="PA14 domain-containing protein" evidence="1">
    <location>
        <begin position="18"/>
        <end position="421"/>
    </location>
</feature>
<comment type="caution">
    <text evidence="3">The sequence shown here is derived from an EMBL/GenBank/DDBJ whole genome shotgun (WGS) entry which is preliminary data.</text>
</comment>
<reference evidence="3" key="1">
    <citation type="submission" date="2020-03" db="EMBL/GenBank/DDBJ databases">
        <title>Draft Genome Sequence of Cylindrodendrum hubeiense.</title>
        <authorList>
            <person name="Buettner E."/>
            <person name="Kellner H."/>
        </authorList>
    </citation>
    <scope>NUCLEOTIDE SEQUENCE</scope>
    <source>
        <strain evidence="3">IHI 201604</strain>
    </source>
</reference>
<dbReference type="EMBL" id="JAANBB010000001">
    <property type="protein sequence ID" value="KAF7558200.1"/>
    <property type="molecule type" value="Genomic_DNA"/>
</dbReference>
<dbReference type="InterPro" id="IPR018871">
    <property type="entry name" value="GLEYA_adhesin_domain"/>
</dbReference>
<dbReference type="OrthoDB" id="4388755at2759"/>
<evidence type="ECO:0000313" key="3">
    <source>
        <dbReference type="EMBL" id="KAF7558200.1"/>
    </source>
</evidence>
<protein>
    <recommendedName>
        <fullName evidence="2">PA14 domain-containing protein</fullName>
    </recommendedName>
</protein>
<feature type="domain" description="PA14" evidence="2">
    <location>
        <begin position="254"/>
        <end position="410"/>
    </location>
</feature>
<accession>A0A9P5HHJ2</accession>
<evidence type="ECO:0000259" key="2">
    <source>
        <dbReference type="PROSITE" id="PS51820"/>
    </source>
</evidence>